<keyword evidence="1" id="KW-0812">Transmembrane</keyword>
<evidence type="ECO:0000313" key="3">
    <source>
        <dbReference type="Proteomes" id="UP001174314"/>
    </source>
</evidence>
<evidence type="ECO:0000313" key="2">
    <source>
        <dbReference type="EMBL" id="WPF25209.1"/>
    </source>
</evidence>
<dbReference type="InterPro" id="IPR021414">
    <property type="entry name" value="DUF3054"/>
</dbReference>
<keyword evidence="1" id="KW-1133">Transmembrane helix</keyword>
<dbReference type="EMBL" id="CP137757">
    <property type="protein sequence ID" value="WPF25209.1"/>
    <property type="molecule type" value="Genomic_DNA"/>
</dbReference>
<dbReference type="Pfam" id="PF11255">
    <property type="entry name" value="DUF3054"/>
    <property type="match status" value="1"/>
</dbReference>
<proteinExistence type="predicted"/>
<organism evidence="2 3">
    <name type="scientific">Corynebacterium pseudokroppenstedtii</name>
    <dbReference type="NCBI Taxonomy" id="2804917"/>
    <lineage>
        <taxon>Bacteria</taxon>
        <taxon>Bacillati</taxon>
        <taxon>Actinomycetota</taxon>
        <taxon>Actinomycetes</taxon>
        <taxon>Mycobacteriales</taxon>
        <taxon>Corynebacteriaceae</taxon>
        <taxon>Corynebacterium</taxon>
    </lineage>
</organism>
<dbReference type="Proteomes" id="UP001174314">
    <property type="component" value="Chromosome"/>
</dbReference>
<accession>A0AAU0Q119</accession>
<protein>
    <submittedName>
        <fullName evidence="2">DUF3054 domain-containing protein</fullName>
    </submittedName>
</protein>
<feature type="transmembrane region" description="Helical" evidence="1">
    <location>
        <begin position="33"/>
        <end position="54"/>
    </location>
</feature>
<gene>
    <name evidence="2" type="ORF">Q0N40_01225</name>
</gene>
<dbReference type="RefSeq" id="WP_236881764.1">
    <property type="nucleotide sequence ID" value="NZ_CP137757.1"/>
</dbReference>
<reference evidence="2 3" key="1">
    <citation type="submission" date="2023-10" db="EMBL/GenBank/DDBJ databases">
        <title>complete genome sequence of Corynebacterium pseudokroppenstedtii P15-C1.</title>
        <authorList>
            <person name="Bruggemann H."/>
            <person name="Poehlein A."/>
        </authorList>
    </citation>
    <scope>NUCLEOTIDE SEQUENCE [LARGE SCALE GENOMIC DNA]</scope>
    <source>
        <strain evidence="2 3">P15_C1</strain>
    </source>
</reference>
<name>A0AAU0Q119_9CORY</name>
<feature type="transmembrane region" description="Helical" evidence="1">
    <location>
        <begin position="66"/>
        <end position="88"/>
    </location>
</feature>
<sequence length="173" mass="18961">MAHDQGLEFIMSQSAPHGSETAEDRAPGTQVRYVQAAVMDIIAVLLFALLARIAHNSPELPFSWGGVLATAWPFLLGAAAGFGVMAILRRPAGTVVPFGITVWIPAVIVGLTIWGFHHSKFPHWSFIIVATVTSAIFILGWRGLTRLSASRAHKRRERRQALIDAEEKRKADK</sequence>
<feature type="transmembrane region" description="Helical" evidence="1">
    <location>
        <begin position="95"/>
        <end position="117"/>
    </location>
</feature>
<evidence type="ECO:0000256" key="1">
    <source>
        <dbReference type="SAM" id="Phobius"/>
    </source>
</evidence>
<dbReference type="KEGG" id="cpsk:Q0N40_01225"/>
<dbReference type="AlphaFoldDB" id="A0AAU0Q119"/>
<keyword evidence="1" id="KW-0472">Membrane</keyword>
<feature type="transmembrane region" description="Helical" evidence="1">
    <location>
        <begin position="123"/>
        <end position="144"/>
    </location>
</feature>
<keyword evidence="3" id="KW-1185">Reference proteome</keyword>